<dbReference type="RefSeq" id="WP_191156517.1">
    <property type="nucleotide sequence ID" value="NZ_JACXAI010000004.1"/>
</dbReference>
<dbReference type="PANTHER" id="PTHR43805:SF1">
    <property type="entry name" value="GP-PDE DOMAIN-CONTAINING PROTEIN"/>
    <property type="match status" value="1"/>
</dbReference>
<keyword evidence="1" id="KW-0472">Membrane</keyword>
<organism evidence="3 4">
    <name type="scientific">Metabacillus arenae</name>
    <dbReference type="NCBI Taxonomy" id="2771434"/>
    <lineage>
        <taxon>Bacteria</taxon>
        <taxon>Bacillati</taxon>
        <taxon>Bacillota</taxon>
        <taxon>Bacilli</taxon>
        <taxon>Bacillales</taxon>
        <taxon>Bacillaceae</taxon>
        <taxon>Metabacillus</taxon>
    </lineage>
</organism>
<gene>
    <name evidence="3" type="ORF">IC621_05430</name>
</gene>
<feature type="transmembrane region" description="Helical" evidence="1">
    <location>
        <begin position="7"/>
        <end position="24"/>
    </location>
</feature>
<reference evidence="3" key="1">
    <citation type="submission" date="2020-09" db="EMBL/GenBank/DDBJ databases">
        <title>A novel bacterium of genus Bacillus, isolated from South China Sea.</title>
        <authorList>
            <person name="Huang H."/>
            <person name="Mo K."/>
            <person name="Hu Y."/>
        </authorList>
    </citation>
    <scope>NUCLEOTIDE SEQUENCE</scope>
    <source>
        <strain evidence="3">IB182487</strain>
    </source>
</reference>
<name>A0A926RW83_9BACI</name>
<keyword evidence="4" id="KW-1185">Reference proteome</keyword>
<dbReference type="CDD" id="cd08613">
    <property type="entry name" value="GDPD_GDE4_like_1"/>
    <property type="match status" value="1"/>
</dbReference>
<keyword evidence="1" id="KW-1133">Transmembrane helix</keyword>
<dbReference type="Gene3D" id="3.20.20.190">
    <property type="entry name" value="Phosphatidylinositol (PI) phosphodiesterase"/>
    <property type="match status" value="1"/>
</dbReference>
<dbReference type="Pfam" id="PF03009">
    <property type="entry name" value="GDPD"/>
    <property type="match status" value="1"/>
</dbReference>
<evidence type="ECO:0000313" key="3">
    <source>
        <dbReference type="EMBL" id="MBD1379666.1"/>
    </source>
</evidence>
<dbReference type="InterPro" id="IPR030395">
    <property type="entry name" value="GP_PDE_dom"/>
</dbReference>
<sequence length="328" mass="37247">MKKVKSNIKRIIIFLVILVFFMYLNNSPLFTKARDEAPLLLAHRGMAQTFHMEGITDDTCTAERIYEPEHPYLENTIPSMKAAFEAGADLVEFDIQPTKDGHFAVFHDWTLECRTDGKGVTREHTLQELKSLDIGYGYTADKGKSYPFRGKGVGLMPSLDEVISYFPAGSFLIHIKSDNPEEGVHLAQYLSKLPKERLSQLTVYGGDQPIKTLKEILPELRVMSMDTMKNCMLPYIAVGWTGYVPSACHNTQIHIPEKYAPWMWGWPDKFINRLENAGTRVFIVAGDGGWSEGFDTTEDIKRLPSNYSGGVWTNRIDIIAPILHRIKW</sequence>
<dbReference type="GO" id="GO:0008081">
    <property type="term" value="F:phosphoric diester hydrolase activity"/>
    <property type="evidence" value="ECO:0007669"/>
    <property type="project" value="InterPro"/>
</dbReference>
<proteinExistence type="predicted"/>
<dbReference type="PANTHER" id="PTHR43805">
    <property type="entry name" value="GLYCEROPHOSPHORYL DIESTER PHOSPHODIESTERASE"/>
    <property type="match status" value="1"/>
</dbReference>
<feature type="domain" description="GP-PDE" evidence="2">
    <location>
        <begin position="58"/>
        <end position="323"/>
    </location>
</feature>
<keyword evidence="1" id="KW-0812">Transmembrane</keyword>
<accession>A0A926RW83</accession>
<dbReference type="PROSITE" id="PS51704">
    <property type="entry name" value="GP_PDE"/>
    <property type="match status" value="1"/>
</dbReference>
<evidence type="ECO:0000259" key="2">
    <source>
        <dbReference type="PROSITE" id="PS51704"/>
    </source>
</evidence>
<evidence type="ECO:0000256" key="1">
    <source>
        <dbReference type="SAM" id="Phobius"/>
    </source>
</evidence>
<dbReference type="AlphaFoldDB" id="A0A926RW83"/>
<dbReference type="SUPFAM" id="SSF51695">
    <property type="entry name" value="PLC-like phosphodiesterases"/>
    <property type="match status" value="1"/>
</dbReference>
<protein>
    <submittedName>
        <fullName evidence="3">Glycerophosphodiester phosphodiesterase</fullName>
    </submittedName>
</protein>
<dbReference type="Proteomes" id="UP000626844">
    <property type="component" value="Unassembled WGS sequence"/>
</dbReference>
<dbReference type="EMBL" id="JACXAI010000004">
    <property type="protein sequence ID" value="MBD1379666.1"/>
    <property type="molecule type" value="Genomic_DNA"/>
</dbReference>
<comment type="caution">
    <text evidence="3">The sequence shown here is derived from an EMBL/GenBank/DDBJ whole genome shotgun (WGS) entry which is preliminary data.</text>
</comment>
<evidence type="ECO:0000313" key="4">
    <source>
        <dbReference type="Proteomes" id="UP000626844"/>
    </source>
</evidence>
<dbReference type="InterPro" id="IPR017946">
    <property type="entry name" value="PLC-like_Pdiesterase_TIM-brl"/>
</dbReference>
<dbReference type="GO" id="GO:0006629">
    <property type="term" value="P:lipid metabolic process"/>
    <property type="evidence" value="ECO:0007669"/>
    <property type="project" value="InterPro"/>
</dbReference>